<organism evidence="2 3">
    <name type="scientific">Marinobacterium nitratireducens</name>
    <dbReference type="NCBI Taxonomy" id="518897"/>
    <lineage>
        <taxon>Bacteria</taxon>
        <taxon>Pseudomonadati</taxon>
        <taxon>Pseudomonadota</taxon>
        <taxon>Gammaproteobacteria</taxon>
        <taxon>Oceanospirillales</taxon>
        <taxon>Oceanospirillaceae</taxon>
        <taxon>Marinobacterium</taxon>
    </lineage>
</organism>
<evidence type="ECO:0000313" key="2">
    <source>
        <dbReference type="EMBL" id="GGO86797.1"/>
    </source>
</evidence>
<evidence type="ECO:0000256" key="1">
    <source>
        <dbReference type="SAM" id="Phobius"/>
    </source>
</evidence>
<evidence type="ECO:0000313" key="3">
    <source>
        <dbReference type="Proteomes" id="UP000599578"/>
    </source>
</evidence>
<keyword evidence="1" id="KW-0472">Membrane</keyword>
<feature type="transmembrane region" description="Helical" evidence="1">
    <location>
        <begin position="79"/>
        <end position="101"/>
    </location>
</feature>
<proteinExistence type="predicted"/>
<sequence>MGGVETAQCTCDRPPIVTQRPTAYPALVVAPGQPAAVRLFARTGSTRFGALRIMTCALAAGVTTLVTAAMIAATAPAMTATVTIATALAIAAAITITVAVLGQYRTTGIQPGNTVDYGRCCEQDRRKRSSPQTPTLLERFHHLAPDHISS</sequence>
<dbReference type="AlphaFoldDB" id="A0A917ZPC7"/>
<keyword evidence="1" id="KW-0812">Transmembrane</keyword>
<gene>
    <name evidence="2" type="ORF">GCM10011348_38520</name>
</gene>
<feature type="transmembrane region" description="Helical" evidence="1">
    <location>
        <begin position="53"/>
        <end position="73"/>
    </location>
</feature>
<protein>
    <submittedName>
        <fullName evidence="2">Uncharacterized protein</fullName>
    </submittedName>
</protein>
<dbReference type="Proteomes" id="UP000599578">
    <property type="component" value="Unassembled WGS sequence"/>
</dbReference>
<accession>A0A917ZPC7</accession>
<name>A0A917ZPC7_9GAMM</name>
<keyword evidence="3" id="KW-1185">Reference proteome</keyword>
<comment type="caution">
    <text evidence="2">The sequence shown here is derived from an EMBL/GenBank/DDBJ whole genome shotgun (WGS) entry which is preliminary data.</text>
</comment>
<dbReference type="EMBL" id="BMLT01000011">
    <property type="protein sequence ID" value="GGO86797.1"/>
    <property type="molecule type" value="Genomic_DNA"/>
</dbReference>
<reference evidence="2 3" key="1">
    <citation type="journal article" date="2014" name="Int. J. Syst. Evol. Microbiol.">
        <title>Complete genome sequence of Corynebacterium casei LMG S-19264T (=DSM 44701T), isolated from a smear-ripened cheese.</title>
        <authorList>
            <consortium name="US DOE Joint Genome Institute (JGI-PGF)"/>
            <person name="Walter F."/>
            <person name="Albersmeier A."/>
            <person name="Kalinowski J."/>
            <person name="Ruckert C."/>
        </authorList>
    </citation>
    <scope>NUCLEOTIDE SEQUENCE [LARGE SCALE GENOMIC DNA]</scope>
    <source>
        <strain evidence="2 3">CGMCC 1.7286</strain>
    </source>
</reference>
<keyword evidence="1" id="KW-1133">Transmembrane helix</keyword>